<evidence type="ECO:0000313" key="2">
    <source>
        <dbReference type="Proteomes" id="UP000828390"/>
    </source>
</evidence>
<sequence length="245" mass="27886">MGQDIRRLTNLAYPLAPTDVRETLAKEQFIDSLMGSDMRLRVKQARPANLNDAIRHAVELEAFQRAEQKCSESQGFIRNVNNVDDLQDIRKSMGELKSSIIALQEAMKNRPRYSENADQQRGNLRPREEYVHSRKLTNETQNPRVRDDRIIANRNKRKLICYDCGEEGHVRIKYPNNKHTRLDQKLDKAPKNVNSSRNNSSGLFVNAMINGVAANCLVDTGATLSIVSTCFMQLVTDVTSFDTFT</sequence>
<comment type="caution">
    <text evidence="1">The sequence shown here is derived from an EMBL/GenBank/DDBJ whole genome shotgun (WGS) entry which is preliminary data.</text>
</comment>
<protein>
    <recommendedName>
        <fullName evidence="3">CCHC-type domain-containing protein</fullName>
    </recommendedName>
</protein>
<dbReference type="PROSITE" id="PS00141">
    <property type="entry name" value="ASP_PROTEASE"/>
    <property type="match status" value="1"/>
</dbReference>
<dbReference type="Proteomes" id="UP000828390">
    <property type="component" value="Unassembled WGS sequence"/>
</dbReference>
<reference evidence="1" key="2">
    <citation type="submission" date="2020-11" db="EMBL/GenBank/DDBJ databases">
        <authorList>
            <person name="McCartney M.A."/>
            <person name="Auch B."/>
            <person name="Kono T."/>
            <person name="Mallez S."/>
            <person name="Becker A."/>
            <person name="Gohl D.M."/>
            <person name="Silverstein K.A.T."/>
            <person name="Koren S."/>
            <person name="Bechman K.B."/>
            <person name="Herman A."/>
            <person name="Abrahante J.E."/>
            <person name="Garbe J."/>
        </authorList>
    </citation>
    <scope>NUCLEOTIDE SEQUENCE</scope>
    <source>
        <strain evidence="1">Duluth1</strain>
        <tissue evidence="1">Whole animal</tissue>
    </source>
</reference>
<dbReference type="InterPro" id="IPR001969">
    <property type="entry name" value="Aspartic_peptidase_AS"/>
</dbReference>
<evidence type="ECO:0008006" key="3">
    <source>
        <dbReference type="Google" id="ProtNLM"/>
    </source>
</evidence>
<gene>
    <name evidence="1" type="ORF">DPMN_042008</name>
</gene>
<organism evidence="1 2">
    <name type="scientific">Dreissena polymorpha</name>
    <name type="common">Zebra mussel</name>
    <name type="synonym">Mytilus polymorpha</name>
    <dbReference type="NCBI Taxonomy" id="45954"/>
    <lineage>
        <taxon>Eukaryota</taxon>
        <taxon>Metazoa</taxon>
        <taxon>Spiralia</taxon>
        <taxon>Lophotrochozoa</taxon>
        <taxon>Mollusca</taxon>
        <taxon>Bivalvia</taxon>
        <taxon>Autobranchia</taxon>
        <taxon>Heteroconchia</taxon>
        <taxon>Euheterodonta</taxon>
        <taxon>Imparidentia</taxon>
        <taxon>Neoheterodontei</taxon>
        <taxon>Myida</taxon>
        <taxon>Dreissenoidea</taxon>
        <taxon>Dreissenidae</taxon>
        <taxon>Dreissena</taxon>
    </lineage>
</organism>
<dbReference type="PANTHER" id="PTHR19963:SF30">
    <property type="entry name" value="ENDONUCLEASE_EXONUCLEASE_PHOSPHATASE DOMAIN-CONTAINING PROTEIN"/>
    <property type="match status" value="1"/>
</dbReference>
<evidence type="ECO:0000313" key="1">
    <source>
        <dbReference type="EMBL" id="KAH3735476.1"/>
    </source>
</evidence>
<dbReference type="GO" id="GO:0004190">
    <property type="term" value="F:aspartic-type endopeptidase activity"/>
    <property type="evidence" value="ECO:0007669"/>
    <property type="project" value="InterPro"/>
</dbReference>
<accession>A0A9D4HYD7</accession>
<dbReference type="Gene3D" id="2.40.70.10">
    <property type="entry name" value="Acid Proteases"/>
    <property type="match status" value="1"/>
</dbReference>
<dbReference type="InterPro" id="IPR021109">
    <property type="entry name" value="Peptidase_aspartic_dom_sf"/>
</dbReference>
<dbReference type="SUPFAM" id="SSF50630">
    <property type="entry name" value="Acid proteases"/>
    <property type="match status" value="1"/>
</dbReference>
<dbReference type="PANTHER" id="PTHR19963">
    <property type="entry name" value="CCHC-TYPE DOMAIN-CONTAINING PROTEIN"/>
    <property type="match status" value="1"/>
</dbReference>
<dbReference type="AlphaFoldDB" id="A0A9D4HYD7"/>
<keyword evidence="2" id="KW-1185">Reference proteome</keyword>
<reference evidence="1" key="1">
    <citation type="journal article" date="2019" name="bioRxiv">
        <title>The Genome of the Zebra Mussel, Dreissena polymorpha: A Resource for Invasive Species Research.</title>
        <authorList>
            <person name="McCartney M.A."/>
            <person name="Auch B."/>
            <person name="Kono T."/>
            <person name="Mallez S."/>
            <person name="Zhang Y."/>
            <person name="Obille A."/>
            <person name="Becker A."/>
            <person name="Abrahante J.E."/>
            <person name="Garbe J."/>
            <person name="Badalamenti J.P."/>
            <person name="Herman A."/>
            <person name="Mangelson H."/>
            <person name="Liachko I."/>
            <person name="Sullivan S."/>
            <person name="Sone E.D."/>
            <person name="Koren S."/>
            <person name="Silverstein K.A.T."/>
            <person name="Beckman K.B."/>
            <person name="Gohl D.M."/>
        </authorList>
    </citation>
    <scope>NUCLEOTIDE SEQUENCE</scope>
    <source>
        <strain evidence="1">Duluth1</strain>
        <tissue evidence="1">Whole animal</tissue>
    </source>
</reference>
<proteinExistence type="predicted"/>
<dbReference type="GO" id="GO:0006508">
    <property type="term" value="P:proteolysis"/>
    <property type="evidence" value="ECO:0007669"/>
    <property type="project" value="InterPro"/>
</dbReference>
<dbReference type="EMBL" id="JAIWYP010000011">
    <property type="protein sequence ID" value="KAH3735476.1"/>
    <property type="molecule type" value="Genomic_DNA"/>
</dbReference>
<name>A0A9D4HYD7_DREPO</name>